<accession>A0A1M4VKY7</accession>
<dbReference type="SMART" id="SM00448">
    <property type="entry name" value="REC"/>
    <property type="match status" value="1"/>
</dbReference>
<evidence type="ECO:0000259" key="2">
    <source>
        <dbReference type="PROSITE" id="PS50110"/>
    </source>
</evidence>
<proteinExistence type="predicted"/>
<organism evidence="3 4">
    <name type="scientific">Desulfacinum infernum DSM 9756</name>
    <dbReference type="NCBI Taxonomy" id="1121391"/>
    <lineage>
        <taxon>Bacteria</taxon>
        <taxon>Pseudomonadati</taxon>
        <taxon>Thermodesulfobacteriota</taxon>
        <taxon>Syntrophobacteria</taxon>
        <taxon>Syntrophobacterales</taxon>
        <taxon>Syntrophobacteraceae</taxon>
        <taxon>Desulfacinum</taxon>
    </lineage>
</organism>
<dbReference type="InterPro" id="IPR001789">
    <property type="entry name" value="Sig_transdc_resp-reg_receiver"/>
</dbReference>
<feature type="domain" description="Response regulatory" evidence="2">
    <location>
        <begin position="8"/>
        <end position="136"/>
    </location>
</feature>
<evidence type="ECO:0000256" key="1">
    <source>
        <dbReference type="PROSITE-ProRule" id="PRU00169"/>
    </source>
</evidence>
<dbReference type="Pfam" id="PF00072">
    <property type="entry name" value="Response_reg"/>
    <property type="match status" value="1"/>
</dbReference>
<name>A0A1M4VKY7_9BACT</name>
<dbReference type="CDD" id="cd17557">
    <property type="entry name" value="REC_Rcp-like"/>
    <property type="match status" value="1"/>
</dbReference>
<dbReference type="STRING" id="1121391.SAMN02745206_00692"/>
<feature type="modified residue" description="4-aspartylphosphate" evidence="1">
    <location>
        <position position="69"/>
    </location>
</feature>
<evidence type="ECO:0000313" key="4">
    <source>
        <dbReference type="Proteomes" id="UP000184076"/>
    </source>
</evidence>
<keyword evidence="1" id="KW-0597">Phosphoprotein</keyword>
<dbReference type="RefSeq" id="WP_073036975.1">
    <property type="nucleotide sequence ID" value="NZ_FQVB01000006.1"/>
</dbReference>
<dbReference type="InterPro" id="IPR052893">
    <property type="entry name" value="TCS_response_regulator"/>
</dbReference>
<keyword evidence="4" id="KW-1185">Reference proteome</keyword>
<dbReference type="OrthoDB" id="9793549at2"/>
<dbReference type="InterPro" id="IPR011006">
    <property type="entry name" value="CheY-like_superfamily"/>
</dbReference>
<dbReference type="SUPFAM" id="SSF52172">
    <property type="entry name" value="CheY-like"/>
    <property type="match status" value="1"/>
</dbReference>
<protein>
    <submittedName>
        <fullName evidence="3">Response regulator receiver domain-containing protein</fullName>
    </submittedName>
</protein>
<dbReference type="Gene3D" id="3.40.50.2300">
    <property type="match status" value="1"/>
</dbReference>
<dbReference type="EMBL" id="FQVB01000006">
    <property type="protein sequence ID" value="SHE69669.1"/>
    <property type="molecule type" value="Genomic_DNA"/>
</dbReference>
<sequence>MTGNKKGLILLVEDDPMDAELALNAFRETHLDNEVRVVETGEEALDYLLGRGDYADRTAHPLPDYILLDLKLPGLSGLEVLKILKTTPGIKRIPVIILTSSQEESDRALGYDYGVNSYLVKPLSFYGFLEVIQNLCAYWLTLNVPPPVPVAMEG</sequence>
<dbReference type="PANTHER" id="PTHR44520:SF1">
    <property type="entry name" value="TWO-COMPONENT SYSTEM REGULATORY PROTEIN"/>
    <property type="match status" value="1"/>
</dbReference>
<dbReference type="Proteomes" id="UP000184076">
    <property type="component" value="Unassembled WGS sequence"/>
</dbReference>
<dbReference type="AlphaFoldDB" id="A0A1M4VKY7"/>
<dbReference type="PANTHER" id="PTHR44520">
    <property type="entry name" value="RESPONSE REGULATOR RCP1-RELATED"/>
    <property type="match status" value="1"/>
</dbReference>
<gene>
    <name evidence="3" type="ORF">SAMN02745206_00692</name>
</gene>
<dbReference type="GO" id="GO:0000160">
    <property type="term" value="P:phosphorelay signal transduction system"/>
    <property type="evidence" value="ECO:0007669"/>
    <property type="project" value="InterPro"/>
</dbReference>
<dbReference type="PROSITE" id="PS50110">
    <property type="entry name" value="RESPONSE_REGULATORY"/>
    <property type="match status" value="1"/>
</dbReference>
<reference evidence="4" key="1">
    <citation type="submission" date="2016-11" db="EMBL/GenBank/DDBJ databases">
        <authorList>
            <person name="Varghese N."/>
            <person name="Submissions S."/>
        </authorList>
    </citation>
    <scope>NUCLEOTIDE SEQUENCE [LARGE SCALE GENOMIC DNA]</scope>
    <source>
        <strain evidence="4">DSM 9756</strain>
    </source>
</reference>
<evidence type="ECO:0000313" key="3">
    <source>
        <dbReference type="EMBL" id="SHE69669.1"/>
    </source>
</evidence>